<evidence type="ECO:0000256" key="2">
    <source>
        <dbReference type="ARBA" id="ARBA00022679"/>
    </source>
</evidence>
<sequence length="241" mass="27709">MTSQAPARERHYLVLPQLGLAYCRVPKAANSSVRYLLARRFGFKAPEAEPNLLPNKDRFWTGQPPGVAHCLTAADFALLQAGADRPWCFSIVRNPVSRLYSAWNNKVLERRPDRPLPARFREMGVTPGMDFAAFVDRVAETVDDNSNIHIRSQSSILTLDGRVLPDFVGRVETIVPDWNHIRYEVRVRLGRRIPPLWPRNVRIRAQPDIAADLPRPVLAKIIDRYHDDFTRFYPHELRRLA</sequence>
<dbReference type="PANTHER" id="PTHR12137">
    <property type="entry name" value="CARBOHYDRATE SULFOTRANSFERASE"/>
    <property type="match status" value="1"/>
</dbReference>
<evidence type="ECO:0000313" key="8">
    <source>
        <dbReference type="EMBL" id="MFC3141150.1"/>
    </source>
</evidence>
<dbReference type="Pfam" id="PF03567">
    <property type="entry name" value="Sulfotransfer_2"/>
    <property type="match status" value="1"/>
</dbReference>
<name>A0ABV7GII0_9RHOB</name>
<proteinExistence type="predicted"/>
<evidence type="ECO:0000256" key="4">
    <source>
        <dbReference type="ARBA" id="ARBA00022989"/>
    </source>
</evidence>
<keyword evidence="9" id="KW-1185">Reference proteome</keyword>
<organism evidence="8 9">
    <name type="scientific">Psychromarinibacter halotolerans</name>
    <dbReference type="NCBI Taxonomy" id="1775175"/>
    <lineage>
        <taxon>Bacteria</taxon>
        <taxon>Pseudomonadati</taxon>
        <taxon>Pseudomonadota</taxon>
        <taxon>Alphaproteobacteria</taxon>
        <taxon>Rhodobacterales</taxon>
        <taxon>Paracoccaceae</taxon>
        <taxon>Psychromarinibacter</taxon>
    </lineage>
</organism>
<dbReference type="EMBL" id="JBHRTB010000002">
    <property type="protein sequence ID" value="MFC3141150.1"/>
    <property type="molecule type" value="Genomic_DNA"/>
</dbReference>
<reference evidence="9" key="1">
    <citation type="journal article" date="2019" name="Int. J. Syst. Evol. Microbiol.">
        <title>The Global Catalogue of Microorganisms (GCM) 10K type strain sequencing project: providing services to taxonomists for standard genome sequencing and annotation.</title>
        <authorList>
            <consortium name="The Broad Institute Genomics Platform"/>
            <consortium name="The Broad Institute Genome Sequencing Center for Infectious Disease"/>
            <person name="Wu L."/>
            <person name="Ma J."/>
        </authorList>
    </citation>
    <scope>NUCLEOTIDE SEQUENCE [LARGE SCALE GENOMIC DNA]</scope>
    <source>
        <strain evidence="9">KCTC 52366</strain>
    </source>
</reference>
<comment type="caution">
    <text evidence="8">The sequence shown here is derived from an EMBL/GenBank/DDBJ whole genome shotgun (WGS) entry which is preliminary data.</text>
</comment>
<keyword evidence="6" id="KW-0472">Membrane</keyword>
<evidence type="ECO:0000256" key="1">
    <source>
        <dbReference type="ARBA" id="ARBA00004323"/>
    </source>
</evidence>
<comment type="subcellular location">
    <subcellularLocation>
        <location evidence="1">Golgi apparatus membrane</location>
        <topology evidence="1">Single-pass type II membrane protein</topology>
    </subcellularLocation>
</comment>
<dbReference type="RefSeq" id="WP_275635058.1">
    <property type="nucleotide sequence ID" value="NZ_JARGYD010000018.1"/>
</dbReference>
<keyword evidence="3" id="KW-0812">Transmembrane</keyword>
<evidence type="ECO:0000313" key="9">
    <source>
        <dbReference type="Proteomes" id="UP001595632"/>
    </source>
</evidence>
<dbReference type="Proteomes" id="UP001595632">
    <property type="component" value="Unassembled WGS sequence"/>
</dbReference>
<accession>A0ABV7GII0</accession>
<evidence type="ECO:0000256" key="6">
    <source>
        <dbReference type="ARBA" id="ARBA00023136"/>
    </source>
</evidence>
<keyword evidence="5" id="KW-0333">Golgi apparatus</keyword>
<keyword evidence="2" id="KW-0808">Transferase</keyword>
<gene>
    <name evidence="8" type="ORF">ACFOGP_00400</name>
</gene>
<keyword evidence="7" id="KW-0325">Glycoprotein</keyword>
<dbReference type="InterPro" id="IPR005331">
    <property type="entry name" value="Sulfotransferase"/>
</dbReference>
<keyword evidence="4" id="KW-1133">Transmembrane helix</keyword>
<evidence type="ECO:0000256" key="3">
    <source>
        <dbReference type="ARBA" id="ARBA00022692"/>
    </source>
</evidence>
<dbReference type="PANTHER" id="PTHR12137:SF54">
    <property type="entry name" value="CARBOHYDRATE SULFOTRANSFERASE"/>
    <property type="match status" value="1"/>
</dbReference>
<dbReference type="InterPro" id="IPR018011">
    <property type="entry name" value="Carb_sulfotrans_8-10"/>
</dbReference>
<evidence type="ECO:0000256" key="7">
    <source>
        <dbReference type="ARBA" id="ARBA00023180"/>
    </source>
</evidence>
<evidence type="ECO:0000256" key="5">
    <source>
        <dbReference type="ARBA" id="ARBA00023034"/>
    </source>
</evidence>
<protein>
    <submittedName>
        <fullName evidence="8">Sulfotransferase family 2 domain-containing protein</fullName>
    </submittedName>
</protein>